<dbReference type="SUPFAM" id="SSF48403">
    <property type="entry name" value="Ankyrin repeat"/>
    <property type="match status" value="4"/>
</dbReference>
<evidence type="ECO:0000256" key="2">
    <source>
        <dbReference type="ARBA" id="ARBA00023043"/>
    </source>
</evidence>
<accession>A0A225WWX2</accession>
<feature type="repeat" description="ANK" evidence="3">
    <location>
        <begin position="55"/>
        <end position="87"/>
    </location>
</feature>
<proteinExistence type="predicted"/>
<name>A0A225WWX2_9STRA</name>
<sequence>MIEKGRKNQLFASKTYLTEFEYDISANESNFEALYQHVASGILQDAIWLNRRDVCGRTMLHDAAEFGHSNVMELLLKARVIVDAKDSRGDTPLHYAARHGRLKEVSMLLREHATPWMLNAEGKSPLYSALETAAKRPPRSTSHGNGAEILMDSKPSAVHKNFFLAHHSYPQLRQVIDLLWDSYALEHLTNNDRYDRTNCLELEKQVYGDMAQACHDGNLLRIQRLVDLEKRPVLQYINDQMEILQRTSLHEATEQGHTATVDLLLKLGADGYLQDQRLQTPLHLVACKGYDSIAKCLISKFPQSVSFQDISGSTPLVLAIQRQHWNIAMDLISLVKCSAIGTLHTKGQCLDLQDIHGYTALHYACLHGNIEICSSLISAGATLSISRCEYRIAKGTPHLLGMWWKGDCKHSGSRKSFINTSYQLKFVDIEAPIELLIKGYKQNVSNLQDRIDILELLQRELTERIKKSESERSSLVKVGSPPLFHIAAELSDINISVAVEICRRLHNLQVDIDMAHPQTMETVLLQECKRICVNATAADTDGLTSDLALVRTLLELGANTDIANEMNGESPLGCAAWYGHLALLDLLLEAGADKDGFLRRCSFSPLHFAALGNNVSCAKMLIGQSAIVNVDITPTNAETPLCFAIRSKSADMVELLLRSNSDPCSLCTSSMAGFNVPAETPIHIAIACGHLEIVQYFAISSLELPTVIKLLELRQFDLLALDQNKQTPLHLAAEGGDDNVCRLLLAKLQSNTPKATAIDVPDIHGRTALHLAIIHGHETTANVLLTAGASLAVRCHNGLTALLYAAKCNRLGILIALYAQAQPKPKDARTILHYAAIYGDVETPELLRKILEKEVDDTSDLVNMQDSFGYTPLMYAFAFGRLRVVRILCELGADPYTSIDHSGYPNSHPYTVGFDIGGLLQWFALPGWYSFVCKYLPPEVKARLVSTNIDEDYMCHSSFNYRKKRYKPVEWRTKWKQIPGARFLKSAPRHRGKELVRTSIRSWRFPRKSIFDYVCEIGCNVVLDLLVNLHLPQLFRSLSYQVQRRNFMQAVRWNRLEIVKTLIASATPGNTAIELTTGNHFLDFVEAGIECSVSRGLENMAIYLVGQWRGNTEYGGESVTPSAFAFQFASAFQVACIRRLPKLMKRMIECGGEEIVEFHLNDGPALVYALAFGSVEITNLLLRHGADPGIATATYSVASVRKWIEFGSPKDVRVAWQPQTIELGSRSKRPAFVGPLETYETSIPRLPIDELCRSFENINLDNSNDVNTNESNERSTPDEQASIKHAGLMGMSDNYDETQLIQTAETQ</sequence>
<dbReference type="Gene3D" id="1.25.40.20">
    <property type="entry name" value="Ankyrin repeat-containing domain"/>
    <property type="match status" value="7"/>
</dbReference>
<dbReference type="PRINTS" id="PR01415">
    <property type="entry name" value="ANKYRIN"/>
</dbReference>
<feature type="repeat" description="ANK" evidence="3">
    <location>
        <begin position="724"/>
        <end position="745"/>
    </location>
</feature>
<feature type="repeat" description="ANK" evidence="3">
    <location>
        <begin position="764"/>
        <end position="796"/>
    </location>
</feature>
<gene>
    <name evidence="5" type="ORF">PHMEG_0003853</name>
</gene>
<dbReference type="Pfam" id="PF12796">
    <property type="entry name" value="Ank_2"/>
    <property type="match status" value="5"/>
</dbReference>
<dbReference type="EMBL" id="NBNE01000209">
    <property type="protein sequence ID" value="OWZ21587.1"/>
    <property type="molecule type" value="Genomic_DNA"/>
</dbReference>
<feature type="repeat" description="ANK" evidence="3">
    <location>
        <begin position="88"/>
        <end position="120"/>
    </location>
</feature>
<reference evidence="6" key="1">
    <citation type="submission" date="2017-03" db="EMBL/GenBank/DDBJ databases">
        <title>Phytopthora megakarya and P. palmivora, two closely related causual agents of cacao black pod achieved similar genome size and gene model numbers by different mechanisms.</title>
        <authorList>
            <person name="Ali S."/>
            <person name="Shao J."/>
            <person name="Larry D.J."/>
            <person name="Kronmiller B."/>
            <person name="Shen D."/>
            <person name="Strem M.D."/>
            <person name="Melnick R.L."/>
            <person name="Guiltinan M.J."/>
            <person name="Tyler B.M."/>
            <person name="Meinhardt L.W."/>
            <person name="Bailey B.A."/>
        </authorList>
    </citation>
    <scope>NUCLEOTIDE SEQUENCE [LARGE SCALE GENOMIC DNA]</scope>
    <source>
        <strain evidence="6">zdho120</strain>
    </source>
</reference>
<dbReference type="Proteomes" id="UP000198211">
    <property type="component" value="Unassembled WGS sequence"/>
</dbReference>
<dbReference type="InterPro" id="IPR036770">
    <property type="entry name" value="Ankyrin_rpt-contain_sf"/>
</dbReference>
<organism evidence="5 6">
    <name type="scientific">Phytophthora megakarya</name>
    <dbReference type="NCBI Taxonomy" id="4795"/>
    <lineage>
        <taxon>Eukaryota</taxon>
        <taxon>Sar</taxon>
        <taxon>Stramenopiles</taxon>
        <taxon>Oomycota</taxon>
        <taxon>Peronosporomycetes</taxon>
        <taxon>Peronosporales</taxon>
        <taxon>Peronosporaceae</taxon>
        <taxon>Phytophthora</taxon>
    </lineage>
</organism>
<feature type="repeat" description="ANK" evidence="3">
    <location>
        <begin position="244"/>
        <end position="276"/>
    </location>
</feature>
<keyword evidence="2 3" id="KW-0040">ANK repeat</keyword>
<dbReference type="PROSITE" id="PS50088">
    <property type="entry name" value="ANK_REPEAT"/>
    <property type="match status" value="8"/>
</dbReference>
<dbReference type="InterPro" id="IPR002110">
    <property type="entry name" value="Ankyrin_rpt"/>
</dbReference>
<dbReference type="Pfam" id="PF00023">
    <property type="entry name" value="Ank"/>
    <property type="match status" value="1"/>
</dbReference>
<feature type="repeat" description="ANK" evidence="3">
    <location>
        <begin position="567"/>
        <end position="593"/>
    </location>
</feature>
<dbReference type="PANTHER" id="PTHR24166">
    <property type="entry name" value="ROLLING PEBBLES, ISOFORM B"/>
    <property type="match status" value="1"/>
</dbReference>
<dbReference type="PROSITE" id="PS50297">
    <property type="entry name" value="ANK_REP_REGION"/>
    <property type="match status" value="8"/>
</dbReference>
<keyword evidence="6" id="KW-1185">Reference proteome</keyword>
<evidence type="ECO:0000313" key="5">
    <source>
        <dbReference type="EMBL" id="OWZ21587.1"/>
    </source>
</evidence>
<keyword evidence="4" id="KW-0175">Coiled coil</keyword>
<keyword evidence="1" id="KW-0677">Repeat</keyword>
<feature type="coiled-coil region" evidence="4">
    <location>
        <begin position="437"/>
        <end position="471"/>
    </location>
</feature>
<dbReference type="PANTHER" id="PTHR24166:SF48">
    <property type="entry name" value="PROTEIN VAPYRIN"/>
    <property type="match status" value="1"/>
</dbReference>
<feature type="repeat" description="ANK" evidence="3">
    <location>
        <begin position="868"/>
        <end position="894"/>
    </location>
</feature>
<evidence type="ECO:0000313" key="6">
    <source>
        <dbReference type="Proteomes" id="UP000198211"/>
    </source>
</evidence>
<evidence type="ECO:0000256" key="4">
    <source>
        <dbReference type="SAM" id="Coils"/>
    </source>
</evidence>
<dbReference type="OrthoDB" id="127382at2759"/>
<evidence type="ECO:0000256" key="1">
    <source>
        <dbReference type="ARBA" id="ARBA00022737"/>
    </source>
</evidence>
<dbReference type="InterPro" id="IPR050889">
    <property type="entry name" value="Dendritic_Spine_Reg/Scaffold"/>
</dbReference>
<comment type="caution">
    <text evidence="5">The sequence shown here is derived from an EMBL/GenBank/DDBJ whole genome shotgun (WGS) entry which is preliminary data.</text>
</comment>
<dbReference type="SMART" id="SM00248">
    <property type="entry name" value="ANK"/>
    <property type="match status" value="18"/>
</dbReference>
<dbReference type="STRING" id="4795.A0A225WWX2"/>
<evidence type="ECO:0000256" key="3">
    <source>
        <dbReference type="PROSITE-ProRule" id="PRU00023"/>
    </source>
</evidence>
<protein>
    <submittedName>
        <fullName evidence="5">Uncharacterized protein</fullName>
    </submittedName>
</protein>
<feature type="repeat" description="ANK" evidence="3">
    <location>
        <begin position="356"/>
        <end position="388"/>
    </location>
</feature>